<evidence type="ECO:0000256" key="5">
    <source>
        <dbReference type="RuleBase" id="RU367127"/>
    </source>
</evidence>
<dbReference type="PROSITE" id="PS51667">
    <property type="entry name" value="WRC"/>
    <property type="match status" value="1"/>
</dbReference>
<dbReference type="SMART" id="SM00951">
    <property type="entry name" value="QLQ"/>
    <property type="match status" value="1"/>
</dbReference>
<sequence>MEPYNHSSKIARITEHGREQTLCDNGRPRSNRSFTFLQIEELRDQVLIYKYIENGIPVPHHLLLPICKTVAHSLTDLKGLGFVGGLDCCNYRKNMEPEPGRCRRTDGKKWRCNKDVARPDQKYCERHLHRGGSRSSATAKQQQNPGGKILPAESLNSIPKITDALN</sequence>
<dbReference type="GO" id="GO:0006351">
    <property type="term" value="P:DNA-templated transcription"/>
    <property type="evidence" value="ECO:0007669"/>
    <property type="project" value="UniProtKB-UniRule"/>
</dbReference>
<dbReference type="GO" id="GO:0005634">
    <property type="term" value="C:nucleus"/>
    <property type="evidence" value="ECO:0007669"/>
    <property type="project" value="UniProtKB-SubCell"/>
</dbReference>
<comment type="caution">
    <text evidence="9">The sequence shown here is derived from an EMBL/GenBank/DDBJ whole genome shotgun (WGS) entry which is preliminary data.</text>
</comment>
<dbReference type="GO" id="GO:0006355">
    <property type="term" value="P:regulation of DNA-templated transcription"/>
    <property type="evidence" value="ECO:0007669"/>
    <property type="project" value="InterPro"/>
</dbReference>
<evidence type="ECO:0000313" key="10">
    <source>
        <dbReference type="Proteomes" id="UP001237642"/>
    </source>
</evidence>
<dbReference type="GO" id="GO:0005524">
    <property type="term" value="F:ATP binding"/>
    <property type="evidence" value="ECO:0007669"/>
    <property type="project" value="UniProtKB-UniRule"/>
</dbReference>
<keyword evidence="5" id="KW-0804">Transcription</keyword>
<comment type="similarity">
    <text evidence="2 5">Belongs to the GRF family.</text>
</comment>
<name>A0AAD8I0W0_9APIA</name>
<comment type="function">
    <text evidence="5">Transcription activator.</text>
</comment>
<dbReference type="GO" id="GO:0099402">
    <property type="term" value="P:plant organ development"/>
    <property type="evidence" value="ECO:0007669"/>
    <property type="project" value="UniProtKB-ARBA"/>
</dbReference>
<dbReference type="EMBL" id="JAUIZM010000007">
    <property type="protein sequence ID" value="KAK1376451.1"/>
    <property type="molecule type" value="Genomic_DNA"/>
</dbReference>
<keyword evidence="10" id="KW-1185">Reference proteome</keyword>
<organism evidence="9 10">
    <name type="scientific">Heracleum sosnowskyi</name>
    <dbReference type="NCBI Taxonomy" id="360622"/>
    <lineage>
        <taxon>Eukaryota</taxon>
        <taxon>Viridiplantae</taxon>
        <taxon>Streptophyta</taxon>
        <taxon>Embryophyta</taxon>
        <taxon>Tracheophyta</taxon>
        <taxon>Spermatophyta</taxon>
        <taxon>Magnoliopsida</taxon>
        <taxon>eudicotyledons</taxon>
        <taxon>Gunneridae</taxon>
        <taxon>Pentapetalae</taxon>
        <taxon>asterids</taxon>
        <taxon>campanulids</taxon>
        <taxon>Apiales</taxon>
        <taxon>Apiaceae</taxon>
        <taxon>Apioideae</taxon>
        <taxon>apioid superclade</taxon>
        <taxon>Tordylieae</taxon>
        <taxon>Tordyliinae</taxon>
        <taxon>Heracleum</taxon>
    </lineage>
</organism>
<dbReference type="PANTHER" id="PTHR31602">
    <property type="entry name" value="GROWTH-REGULATING FACTOR 5"/>
    <property type="match status" value="1"/>
</dbReference>
<dbReference type="InterPro" id="IPR014978">
    <property type="entry name" value="Gln-Leu-Gln_QLQ"/>
</dbReference>
<comment type="subcellular location">
    <subcellularLocation>
        <location evidence="1 5">Nucleus</location>
    </subcellularLocation>
</comment>
<dbReference type="Pfam" id="PF08879">
    <property type="entry name" value="WRC"/>
    <property type="match status" value="1"/>
</dbReference>
<feature type="compositionally biased region" description="Polar residues" evidence="6">
    <location>
        <begin position="133"/>
        <end position="145"/>
    </location>
</feature>
<dbReference type="PANTHER" id="PTHR31602:SF81">
    <property type="entry name" value="GROWTH-REGULATING FACTOR 9"/>
    <property type="match status" value="1"/>
</dbReference>
<dbReference type="Proteomes" id="UP001237642">
    <property type="component" value="Unassembled WGS sequence"/>
</dbReference>
<evidence type="ECO:0000259" key="8">
    <source>
        <dbReference type="PROSITE" id="PS51667"/>
    </source>
</evidence>
<dbReference type="InterPro" id="IPR014977">
    <property type="entry name" value="WRC_dom"/>
</dbReference>
<proteinExistence type="inferred from homology"/>
<dbReference type="AlphaFoldDB" id="A0AAD8I0W0"/>
<reference evidence="9" key="2">
    <citation type="submission" date="2023-05" db="EMBL/GenBank/DDBJ databases">
        <authorList>
            <person name="Schelkunov M.I."/>
        </authorList>
    </citation>
    <scope>NUCLEOTIDE SEQUENCE</scope>
    <source>
        <strain evidence="9">Hsosn_3</strain>
        <tissue evidence="9">Leaf</tissue>
    </source>
</reference>
<evidence type="ECO:0000256" key="6">
    <source>
        <dbReference type="SAM" id="MobiDB-lite"/>
    </source>
</evidence>
<dbReference type="InterPro" id="IPR031137">
    <property type="entry name" value="GRF"/>
</dbReference>
<feature type="domain" description="WRC" evidence="8">
    <location>
        <begin position="96"/>
        <end position="141"/>
    </location>
</feature>
<keyword evidence="5" id="KW-0805">Transcription regulation</keyword>
<accession>A0AAD8I0W0</accession>
<comment type="domain">
    <text evidence="5">The QLQ domain and WRC domain may be involved in protein-protein interaction and DNA-binding, respectively.</text>
</comment>
<protein>
    <recommendedName>
        <fullName evidence="5">Growth-regulating factor</fullName>
    </recommendedName>
</protein>
<evidence type="ECO:0000259" key="7">
    <source>
        <dbReference type="PROSITE" id="PS51666"/>
    </source>
</evidence>
<gene>
    <name evidence="9" type="ORF">POM88_032644</name>
</gene>
<reference evidence="9" key="1">
    <citation type="submission" date="2023-02" db="EMBL/GenBank/DDBJ databases">
        <title>Genome of toxic invasive species Heracleum sosnowskyi carries increased number of genes despite the absence of recent whole-genome duplications.</title>
        <authorList>
            <person name="Schelkunov M."/>
            <person name="Shtratnikova V."/>
            <person name="Makarenko M."/>
            <person name="Klepikova A."/>
            <person name="Omelchenko D."/>
            <person name="Novikova G."/>
            <person name="Obukhova E."/>
            <person name="Bogdanov V."/>
            <person name="Penin A."/>
            <person name="Logacheva M."/>
        </authorList>
    </citation>
    <scope>NUCLEOTIDE SEQUENCE</scope>
    <source>
        <strain evidence="9">Hsosn_3</strain>
        <tissue evidence="9">Leaf</tissue>
    </source>
</reference>
<evidence type="ECO:0000313" key="9">
    <source>
        <dbReference type="EMBL" id="KAK1376451.1"/>
    </source>
</evidence>
<evidence type="ECO:0000256" key="2">
    <source>
        <dbReference type="ARBA" id="ARBA00008122"/>
    </source>
</evidence>
<keyword evidence="3 5" id="KW-0539">Nucleus</keyword>
<feature type="domain" description="QLQ" evidence="7">
    <location>
        <begin position="33"/>
        <end position="68"/>
    </location>
</feature>
<evidence type="ECO:0000256" key="3">
    <source>
        <dbReference type="ARBA" id="ARBA00023242"/>
    </source>
</evidence>
<keyword evidence="5" id="KW-0010">Activator</keyword>
<evidence type="ECO:0000256" key="4">
    <source>
        <dbReference type="PROSITE-ProRule" id="PRU01002"/>
    </source>
</evidence>
<evidence type="ECO:0000256" key="1">
    <source>
        <dbReference type="ARBA" id="ARBA00004123"/>
    </source>
</evidence>
<feature type="region of interest" description="Disordered" evidence="6">
    <location>
        <begin position="128"/>
        <end position="153"/>
    </location>
</feature>
<dbReference type="PROSITE" id="PS51666">
    <property type="entry name" value="QLQ"/>
    <property type="match status" value="1"/>
</dbReference>
<comment type="caution">
    <text evidence="4">Lacks conserved residue(s) required for the propagation of feature annotation.</text>
</comment>
<dbReference type="Pfam" id="PF08880">
    <property type="entry name" value="QLQ"/>
    <property type="match status" value="1"/>
</dbReference>